<protein>
    <submittedName>
        <fullName evidence="14">Bifunctional metallophosphatase/5'-nucleotidase</fullName>
    </submittedName>
</protein>
<dbReference type="InterPro" id="IPR006146">
    <property type="entry name" value="5'-Nucleotdase_CS"/>
</dbReference>
<dbReference type="EMBL" id="MKIR01000002">
    <property type="protein sequence ID" value="OFI50226.1"/>
    <property type="molecule type" value="Genomic_DNA"/>
</dbReference>
<keyword evidence="6" id="KW-0479">Metal-binding</keyword>
<dbReference type="Proteomes" id="UP000178622">
    <property type="component" value="Unassembled WGS sequence"/>
</dbReference>
<dbReference type="GO" id="GO:0030288">
    <property type="term" value="C:outer membrane-bounded periplasmic space"/>
    <property type="evidence" value="ECO:0007669"/>
    <property type="project" value="TreeGrafter"/>
</dbReference>
<evidence type="ECO:0000256" key="7">
    <source>
        <dbReference type="ARBA" id="ARBA00022729"/>
    </source>
</evidence>
<reference evidence="15" key="1">
    <citation type="submission" date="2016-09" db="EMBL/GenBank/DDBJ databases">
        <title>Draft genome sequence of a novel species of the family Streptococcaceae isolated from flowers.</title>
        <authorList>
            <person name="Chuah L.-O."/>
            <person name="Yap K.-P."/>
            <person name="Thong K.L."/>
            <person name="Liong M.T."/>
            <person name="Ahmad R."/>
            <person name="Rusul G."/>
        </authorList>
    </citation>
    <scope>NUCLEOTIDE SEQUENCE [LARGE SCALE GENOMIC DNA]</scope>
    <source>
        <strain evidence="15">DF1</strain>
    </source>
</reference>
<evidence type="ECO:0000313" key="14">
    <source>
        <dbReference type="EMBL" id="OFI50226.1"/>
    </source>
</evidence>
<evidence type="ECO:0000256" key="8">
    <source>
        <dbReference type="ARBA" id="ARBA00022741"/>
    </source>
</evidence>
<dbReference type="Gene3D" id="3.90.780.10">
    <property type="entry name" value="5'-Nucleotidase, C-terminal domain"/>
    <property type="match status" value="1"/>
</dbReference>
<dbReference type="InterPro" id="IPR036907">
    <property type="entry name" value="5'-Nucleotdase_C_sf"/>
</dbReference>
<dbReference type="PANTHER" id="PTHR11575">
    <property type="entry name" value="5'-NUCLEOTIDASE-RELATED"/>
    <property type="match status" value="1"/>
</dbReference>
<keyword evidence="7" id="KW-0732">Signal</keyword>
<evidence type="ECO:0000256" key="9">
    <source>
        <dbReference type="ARBA" id="ARBA00022801"/>
    </source>
</evidence>
<dbReference type="GO" id="GO:0000166">
    <property type="term" value="F:nucleotide binding"/>
    <property type="evidence" value="ECO:0007669"/>
    <property type="project" value="UniProtKB-KW"/>
</dbReference>
<evidence type="ECO:0000256" key="2">
    <source>
        <dbReference type="ARBA" id="ARBA00001730"/>
    </source>
</evidence>
<dbReference type="AlphaFoldDB" id="A0A1E8GQC9"/>
<evidence type="ECO:0000256" key="1">
    <source>
        <dbReference type="ARBA" id="ARBA00000527"/>
    </source>
</evidence>
<evidence type="ECO:0000313" key="15">
    <source>
        <dbReference type="Proteomes" id="UP000178622"/>
    </source>
</evidence>
<dbReference type="PROSITE" id="PS00785">
    <property type="entry name" value="5_NUCLEOTIDASE_1"/>
    <property type="match status" value="1"/>
</dbReference>
<dbReference type="OrthoDB" id="9801679at2"/>
<accession>A0A1E8GQC9</accession>
<evidence type="ECO:0000256" key="5">
    <source>
        <dbReference type="ARBA" id="ARBA00006654"/>
    </source>
</evidence>
<dbReference type="InterPro" id="IPR004843">
    <property type="entry name" value="Calcineurin-like_PHP"/>
</dbReference>
<dbReference type="STRING" id="1859473.BG261_08885"/>
<dbReference type="PRINTS" id="PR01607">
    <property type="entry name" value="APYRASEFAMLY"/>
</dbReference>
<dbReference type="PANTHER" id="PTHR11575:SF6">
    <property type="entry name" value="2',3'-CYCLIC-NUCLEOTIDE 2'-PHOSPHODIESTERASE_3'-NUCLEOTIDASE"/>
    <property type="match status" value="1"/>
</dbReference>
<name>A0A1E8GQC9_9LACT</name>
<evidence type="ECO:0000259" key="13">
    <source>
        <dbReference type="Pfam" id="PF02872"/>
    </source>
</evidence>
<dbReference type="SUPFAM" id="SSF56300">
    <property type="entry name" value="Metallo-dependent phosphatases"/>
    <property type="match status" value="1"/>
</dbReference>
<comment type="catalytic activity">
    <reaction evidence="2">
        <text>a nucleoside 2',3'-cyclic phosphate + H2O = a nucleoside 3'-phosphate + H(+)</text>
        <dbReference type="Rhea" id="RHEA:19621"/>
        <dbReference type="ChEBI" id="CHEBI:15377"/>
        <dbReference type="ChEBI" id="CHEBI:15378"/>
        <dbReference type="ChEBI" id="CHEBI:66949"/>
        <dbReference type="ChEBI" id="CHEBI:66954"/>
        <dbReference type="EC" id="3.1.4.16"/>
    </reaction>
</comment>
<comment type="caution">
    <text evidence="14">The sequence shown here is derived from an EMBL/GenBank/DDBJ whole genome shotgun (WGS) entry which is preliminary data.</text>
</comment>
<dbReference type="InterPro" id="IPR041827">
    <property type="entry name" value="CpdB_N"/>
</dbReference>
<dbReference type="RefSeq" id="WP_070791446.1">
    <property type="nucleotide sequence ID" value="NZ_MKIR01000002.1"/>
</dbReference>
<gene>
    <name evidence="14" type="ORF">BG261_08885</name>
</gene>
<evidence type="ECO:0000256" key="10">
    <source>
        <dbReference type="ARBA" id="ARBA00023268"/>
    </source>
</evidence>
<organism evidence="14 15">
    <name type="scientific">Floricoccus tropicus</name>
    <dbReference type="NCBI Taxonomy" id="1859473"/>
    <lineage>
        <taxon>Bacteria</taxon>
        <taxon>Bacillati</taxon>
        <taxon>Bacillota</taxon>
        <taxon>Bacilli</taxon>
        <taxon>Lactobacillales</taxon>
        <taxon>Streptococcaceae</taxon>
        <taxon>Floricoccus</taxon>
    </lineage>
</organism>
<dbReference type="InterPro" id="IPR029052">
    <property type="entry name" value="Metallo-depent_PP-like"/>
</dbReference>
<evidence type="ECO:0000256" key="4">
    <source>
        <dbReference type="ARBA" id="ARBA00004196"/>
    </source>
</evidence>
<dbReference type="GO" id="GO:0008663">
    <property type="term" value="F:2',3'-cyclic-nucleotide 2'-phosphodiesterase activity"/>
    <property type="evidence" value="ECO:0007669"/>
    <property type="project" value="UniProtKB-EC"/>
</dbReference>
<feature type="domain" description="Calcineurin-like phosphoesterase" evidence="12">
    <location>
        <begin position="4"/>
        <end position="238"/>
    </location>
</feature>
<proteinExistence type="inferred from homology"/>
<dbReference type="SUPFAM" id="SSF55816">
    <property type="entry name" value="5'-nucleotidase (syn. UDP-sugar hydrolase), C-terminal domain"/>
    <property type="match status" value="1"/>
</dbReference>
<comment type="subcellular location">
    <subcellularLocation>
        <location evidence="4">Cell envelope</location>
    </subcellularLocation>
</comment>
<evidence type="ECO:0000256" key="11">
    <source>
        <dbReference type="RuleBase" id="RU362119"/>
    </source>
</evidence>
<dbReference type="InterPro" id="IPR008334">
    <property type="entry name" value="5'-Nucleotdase_C"/>
</dbReference>
<evidence type="ECO:0000259" key="12">
    <source>
        <dbReference type="Pfam" id="PF00149"/>
    </source>
</evidence>
<evidence type="ECO:0000256" key="6">
    <source>
        <dbReference type="ARBA" id="ARBA00022723"/>
    </source>
</evidence>
<dbReference type="Pfam" id="PF02872">
    <property type="entry name" value="5_nucleotid_C"/>
    <property type="match status" value="1"/>
</dbReference>
<sequence length="521" mass="58176">MRLTILETSDMHGYIMPTNYTERDMNEDFGTAKLATKLIAEREDAAKYGPILQIENGDFIQGSPLAYYAAKQVDGKGVRNLTDVVNSMNYDLGILGNHEFNYGSKYLDSAIAAYNHPILAANILDEDGNLYYGKAYEIFEKDGLKVGVLGLTTQYIPHWENPEHIKGMVFASCLETAKKYVPIIRQEADVVVVSYHGGFERDLVTGEPTELLTGENEGYQILEEVEGIDAFVTGHQHREIATKINGVPVIQPGYRAANIGKIQLELAQVDGKYQVTSSNAELVSVGDAAPDEEIQSQLNDLNIELEAWLDNPMGKVEGDMTITNPMAARLKEHSYIEFVNKVQMDATGAKISGTSLFNNDGKGFGSTITMRDIITNYIYPNTLAVLKVSGRDLRDALERTANYLALDECGEIIFNPEFVDPKPQYYNYDMYQGIDYTLDLSKPVGERVTRLKFEGKDIEDTDELEIAVNQYRAVGGGNYEMFSADKIVKEVQIDMMELIADYLQKNPLIEASVDDNFEILK</sequence>
<dbReference type="Gene3D" id="3.60.21.10">
    <property type="match status" value="1"/>
</dbReference>
<comment type="catalytic activity">
    <reaction evidence="1">
        <text>a ribonucleoside 3'-phosphate + H2O = a ribonucleoside + phosphate</text>
        <dbReference type="Rhea" id="RHEA:10144"/>
        <dbReference type="ChEBI" id="CHEBI:13197"/>
        <dbReference type="ChEBI" id="CHEBI:15377"/>
        <dbReference type="ChEBI" id="CHEBI:18254"/>
        <dbReference type="ChEBI" id="CHEBI:43474"/>
        <dbReference type="EC" id="3.1.3.6"/>
    </reaction>
</comment>
<dbReference type="GO" id="GO:0008254">
    <property type="term" value="F:3'-nucleotidase activity"/>
    <property type="evidence" value="ECO:0007669"/>
    <property type="project" value="UniProtKB-EC"/>
</dbReference>
<dbReference type="Pfam" id="PF00149">
    <property type="entry name" value="Metallophos"/>
    <property type="match status" value="1"/>
</dbReference>
<dbReference type="GO" id="GO:0046872">
    <property type="term" value="F:metal ion binding"/>
    <property type="evidence" value="ECO:0007669"/>
    <property type="project" value="UniProtKB-KW"/>
</dbReference>
<evidence type="ECO:0000256" key="3">
    <source>
        <dbReference type="ARBA" id="ARBA00001968"/>
    </source>
</evidence>
<dbReference type="GO" id="GO:0009166">
    <property type="term" value="P:nucleotide catabolic process"/>
    <property type="evidence" value="ECO:0007669"/>
    <property type="project" value="InterPro"/>
</dbReference>
<keyword evidence="10" id="KW-0511">Multifunctional enzyme</keyword>
<comment type="similarity">
    <text evidence="5 11">Belongs to the 5'-nucleotidase family.</text>
</comment>
<keyword evidence="9 11" id="KW-0378">Hydrolase</keyword>
<keyword evidence="15" id="KW-1185">Reference proteome</keyword>
<dbReference type="PROSITE" id="PS00786">
    <property type="entry name" value="5_NUCLEOTIDASE_2"/>
    <property type="match status" value="1"/>
</dbReference>
<feature type="domain" description="5'-Nucleotidase C-terminal" evidence="13">
    <location>
        <begin position="325"/>
        <end position="483"/>
    </location>
</feature>
<keyword evidence="8 11" id="KW-0547">Nucleotide-binding</keyword>
<dbReference type="InterPro" id="IPR006179">
    <property type="entry name" value="5_nucleotidase/apyrase"/>
</dbReference>
<comment type="cofactor">
    <cofactor evidence="3">
        <name>a divalent metal cation</name>
        <dbReference type="ChEBI" id="CHEBI:60240"/>
    </cofactor>
</comment>
<dbReference type="CDD" id="cd07410">
    <property type="entry name" value="MPP_CpdB_N"/>
    <property type="match status" value="1"/>
</dbReference>